<protein>
    <submittedName>
        <fullName evidence="1">Phosphoglycerate kinase</fullName>
    </submittedName>
</protein>
<reference evidence="1 2" key="2">
    <citation type="submission" date="2017-11" db="EMBL/GenBank/DDBJ databases">
        <title>Lysogenic conversion of Stenotrophomonas maltophilia by temperate phage DLP4.</title>
        <authorList>
            <person name="Dennis J."/>
            <person name="Stothard P."/>
        </authorList>
    </citation>
    <scope>NUCLEOTIDE SEQUENCE [LARGE SCALE GENOMIC DNA]</scope>
</reference>
<reference evidence="2" key="1">
    <citation type="submission" date="2017-10" db="EMBL/GenBank/DDBJ databases">
        <authorList>
            <person name="Peters D.L."/>
        </authorList>
    </citation>
    <scope>NUCLEOTIDE SEQUENCE [LARGE SCALE GENOMIC DNA]</scope>
</reference>
<name>A0A2D2W2H0_9CAUD</name>
<keyword evidence="1" id="KW-0418">Kinase</keyword>
<keyword evidence="2" id="KW-1185">Reference proteome</keyword>
<sequence length="150" mass="17255">MSKYRPSFRQVRAHCWHPTNDPRPEVRPLTVMENWFSAPKVDGVPRDMLGMLVVGNTKKVVKPGDFLIFDEDRITVMDHEAFRSMFVKVTMDLDLQNAVDGLRQMAGGCTPEERQLLEDAVAGLYMQAELIRKLHAERADRELDFLPKVK</sequence>
<dbReference type="Proteomes" id="UP000241675">
    <property type="component" value="Segment"/>
</dbReference>
<dbReference type="EMBL" id="MG189906">
    <property type="protein sequence ID" value="ATS92341.1"/>
    <property type="molecule type" value="Genomic_DNA"/>
</dbReference>
<evidence type="ECO:0000313" key="2">
    <source>
        <dbReference type="Proteomes" id="UP000241675"/>
    </source>
</evidence>
<gene>
    <name evidence="1" type="ORF">DLP05_044</name>
</gene>
<proteinExistence type="predicted"/>
<accession>A0A2D2W2H0</accession>
<keyword evidence="1" id="KW-0808">Transferase</keyword>
<organism evidence="1 2">
    <name type="scientific">Stenotrophomonas phage vB_SmaS_DLP_5</name>
    <dbReference type="NCBI Taxonomy" id="2044561"/>
    <lineage>
        <taxon>Viruses</taxon>
        <taxon>Duplodnaviria</taxon>
        <taxon>Heunggongvirae</taxon>
        <taxon>Uroviricota</taxon>
        <taxon>Caudoviricetes</taxon>
        <taxon>Delepquintavirus</taxon>
        <taxon>Delepquintavirus DLP5</taxon>
    </lineage>
</organism>
<dbReference type="GO" id="GO:0016301">
    <property type="term" value="F:kinase activity"/>
    <property type="evidence" value="ECO:0007669"/>
    <property type="project" value="UniProtKB-KW"/>
</dbReference>
<evidence type="ECO:0000313" key="1">
    <source>
        <dbReference type="EMBL" id="ATS92341.1"/>
    </source>
</evidence>